<dbReference type="PANTHER" id="PTHR13318:SF101">
    <property type="entry name" value="F-BOX_LRR PROTEIN"/>
    <property type="match status" value="1"/>
</dbReference>
<evidence type="ECO:0000313" key="3">
    <source>
        <dbReference type="Proteomes" id="UP000826271"/>
    </source>
</evidence>
<evidence type="ECO:0000256" key="1">
    <source>
        <dbReference type="SAM" id="MobiDB-lite"/>
    </source>
</evidence>
<evidence type="ECO:0000313" key="2">
    <source>
        <dbReference type="EMBL" id="KAG8367173.1"/>
    </source>
</evidence>
<dbReference type="SUPFAM" id="SSF52047">
    <property type="entry name" value="RNI-like"/>
    <property type="match status" value="1"/>
</dbReference>
<feature type="region of interest" description="Disordered" evidence="1">
    <location>
        <begin position="364"/>
        <end position="391"/>
    </location>
</feature>
<feature type="region of interest" description="Disordered" evidence="1">
    <location>
        <begin position="536"/>
        <end position="557"/>
    </location>
</feature>
<dbReference type="Proteomes" id="UP000826271">
    <property type="component" value="Unassembled WGS sequence"/>
</dbReference>
<dbReference type="GO" id="GO:0031146">
    <property type="term" value="P:SCF-dependent proteasomal ubiquitin-dependent protein catabolic process"/>
    <property type="evidence" value="ECO:0007669"/>
    <property type="project" value="TreeGrafter"/>
</dbReference>
<proteinExistence type="predicted"/>
<dbReference type="AlphaFoldDB" id="A0AAV6WAL8"/>
<dbReference type="Gene3D" id="3.80.10.10">
    <property type="entry name" value="Ribonuclease Inhibitor"/>
    <property type="match status" value="3"/>
</dbReference>
<organism evidence="2 3">
    <name type="scientific">Buddleja alternifolia</name>
    <dbReference type="NCBI Taxonomy" id="168488"/>
    <lineage>
        <taxon>Eukaryota</taxon>
        <taxon>Viridiplantae</taxon>
        <taxon>Streptophyta</taxon>
        <taxon>Embryophyta</taxon>
        <taxon>Tracheophyta</taxon>
        <taxon>Spermatophyta</taxon>
        <taxon>Magnoliopsida</taxon>
        <taxon>eudicotyledons</taxon>
        <taxon>Gunneridae</taxon>
        <taxon>Pentapetalae</taxon>
        <taxon>asterids</taxon>
        <taxon>lamiids</taxon>
        <taxon>Lamiales</taxon>
        <taxon>Scrophulariaceae</taxon>
        <taxon>Buddlejeae</taxon>
        <taxon>Buddleja</taxon>
    </lineage>
</organism>
<feature type="compositionally biased region" description="Basic and acidic residues" evidence="1">
    <location>
        <begin position="367"/>
        <end position="387"/>
    </location>
</feature>
<feature type="region of interest" description="Disordered" evidence="1">
    <location>
        <begin position="134"/>
        <end position="163"/>
    </location>
</feature>
<dbReference type="GO" id="GO:0019005">
    <property type="term" value="C:SCF ubiquitin ligase complex"/>
    <property type="evidence" value="ECO:0007669"/>
    <property type="project" value="TreeGrafter"/>
</dbReference>
<comment type="caution">
    <text evidence="2">The sequence shown here is derived from an EMBL/GenBank/DDBJ whole genome shotgun (WGS) entry which is preliminary data.</text>
</comment>
<dbReference type="InterPro" id="IPR032675">
    <property type="entry name" value="LRR_dom_sf"/>
</dbReference>
<gene>
    <name evidence="2" type="ORF">BUALT_Bualt16G0045100</name>
</gene>
<dbReference type="PANTHER" id="PTHR13318">
    <property type="entry name" value="PARTNER OF PAIRED, ISOFORM B-RELATED"/>
    <property type="match status" value="1"/>
</dbReference>
<dbReference type="EMBL" id="WHWC01000016">
    <property type="protein sequence ID" value="KAG8367173.1"/>
    <property type="molecule type" value="Genomic_DNA"/>
</dbReference>
<evidence type="ECO:0008006" key="4">
    <source>
        <dbReference type="Google" id="ProtNLM"/>
    </source>
</evidence>
<protein>
    <recommendedName>
        <fullName evidence="4">Rad7</fullName>
    </recommendedName>
</protein>
<keyword evidence="3" id="KW-1185">Reference proteome</keyword>
<sequence>MAQRKGRRLIEASPSLTAQRLNITTPPLVQLAPNQNPVSLEVRIATENPRDVELEILQEEQEVEEIAGLENEIQEGESAEKTTDAAQTARVIMTVLRSREVRSTLTSKTLQPIDMESVVVEPMTPAKNLEFLNQTSNCSTPSASSSADDSGQPKIGLGSGGGSTTVLECGTVRRRSARLATKVGISEYSENIEVVTRKRKKVEGSSCNGEFDVRRTSEIRVLDFKLGLEKSSVVPNTSAVARLSHNLGDGGVTELVMDSEEVKDGGSLANSGLRNDRENLGLETVNNGKGKRKFSMEMKSLDLESCGKDIVEKEFLNLRSGKRVVKREMNDDKGHAGNLLEESENSKESCTVLSGDVLVKSRSAASMEKDENGGWKERRLTRGEKGKGKVGSGDVLLSGSVSVNFELDDSVGLSLGDSKPDAIKLPKSVDSKVVVQDKGTITIEDGTKTRGRLSKEEKGKMKLVENNSSFNGVNAAELQRENINGNNVSGTIHSAENAVLRDEVQVRETDENADDARRVSRDRFRNIARRIASRFAHFSSQEEQGNNGPDGAGREIPHPEVDNVIEDWPGPFSTAMKIIKDRENKTGGRHVISAKSEAVELKWIPKKQDPCKSQKQLAPSLQELCLSILAKNADAITSLECVPDVLRHKISWFLCDNRRMDAHFLELLLHGTPTEIRVRDCSWLSEEQFTKTFEGCNTSKLMVLQFDQCGCCMPDYALSATLARFPNCLPALTTISLKGAYRLTDAGLHMLVSSATSLKSIDISQCPLLTSEGICSLTNSLQSVLRELYLDNSHGIDAMLILPALLKLENLEVLSLAGIQTVTDDFVSEVVSVHGCRMKELILADCMELTDSSLEVIGHTCLGLRAIDLTNLCKLTDVSIGHLANGCHAIQMIRLCRNVFSDEAVAAYLDVRGACLKDLSLNNIIQVSNHTALSLARNCKNLQNLDLSWCRNLTNEALGLIVDSCSSLQLVKLFGCTQVTNVFIEGHSNEQVKLIGLKMTPVFKHIDVPDFLLGPLRYSSVSP</sequence>
<dbReference type="SMART" id="SM00367">
    <property type="entry name" value="LRR_CC"/>
    <property type="match status" value="7"/>
</dbReference>
<feature type="compositionally biased region" description="Polar residues" evidence="1">
    <location>
        <begin position="538"/>
        <end position="547"/>
    </location>
</feature>
<reference evidence="2" key="1">
    <citation type="submission" date="2019-10" db="EMBL/GenBank/DDBJ databases">
        <authorList>
            <person name="Zhang R."/>
            <person name="Pan Y."/>
            <person name="Wang J."/>
            <person name="Ma R."/>
            <person name="Yu S."/>
        </authorList>
    </citation>
    <scope>NUCLEOTIDE SEQUENCE</scope>
    <source>
        <strain evidence="2">LA-IB0</strain>
        <tissue evidence="2">Leaf</tissue>
    </source>
</reference>
<accession>A0AAV6WAL8</accession>
<dbReference type="InterPro" id="IPR006553">
    <property type="entry name" value="Leu-rich_rpt_Cys-con_subtyp"/>
</dbReference>
<name>A0AAV6WAL8_9LAMI</name>